<protein>
    <submittedName>
        <fullName evidence="2">Uncharacterized protein</fullName>
    </submittedName>
</protein>
<dbReference type="EMBL" id="BQNB010013873">
    <property type="protein sequence ID" value="GJT21251.1"/>
    <property type="molecule type" value="Genomic_DNA"/>
</dbReference>
<proteinExistence type="predicted"/>
<organism evidence="2 3">
    <name type="scientific">Tanacetum coccineum</name>
    <dbReference type="NCBI Taxonomy" id="301880"/>
    <lineage>
        <taxon>Eukaryota</taxon>
        <taxon>Viridiplantae</taxon>
        <taxon>Streptophyta</taxon>
        <taxon>Embryophyta</taxon>
        <taxon>Tracheophyta</taxon>
        <taxon>Spermatophyta</taxon>
        <taxon>Magnoliopsida</taxon>
        <taxon>eudicotyledons</taxon>
        <taxon>Gunneridae</taxon>
        <taxon>Pentapetalae</taxon>
        <taxon>asterids</taxon>
        <taxon>campanulids</taxon>
        <taxon>Asterales</taxon>
        <taxon>Asteraceae</taxon>
        <taxon>Asteroideae</taxon>
        <taxon>Anthemideae</taxon>
        <taxon>Anthemidinae</taxon>
        <taxon>Tanacetum</taxon>
    </lineage>
</organism>
<reference evidence="2" key="1">
    <citation type="journal article" date="2022" name="Int. J. Mol. Sci.">
        <title>Draft Genome of Tanacetum Coccineum: Genomic Comparison of Closely Related Tanacetum-Family Plants.</title>
        <authorList>
            <person name="Yamashiro T."/>
            <person name="Shiraishi A."/>
            <person name="Nakayama K."/>
            <person name="Satake H."/>
        </authorList>
    </citation>
    <scope>NUCLEOTIDE SEQUENCE</scope>
</reference>
<reference evidence="2" key="2">
    <citation type="submission" date="2022-01" db="EMBL/GenBank/DDBJ databases">
        <authorList>
            <person name="Yamashiro T."/>
            <person name="Shiraishi A."/>
            <person name="Satake H."/>
            <person name="Nakayama K."/>
        </authorList>
    </citation>
    <scope>NUCLEOTIDE SEQUENCE</scope>
</reference>
<feature type="region of interest" description="Disordered" evidence="1">
    <location>
        <begin position="403"/>
        <end position="425"/>
    </location>
</feature>
<dbReference type="Proteomes" id="UP001151760">
    <property type="component" value="Unassembled WGS sequence"/>
</dbReference>
<evidence type="ECO:0000256" key="1">
    <source>
        <dbReference type="SAM" id="MobiDB-lite"/>
    </source>
</evidence>
<feature type="compositionally biased region" description="Polar residues" evidence="1">
    <location>
        <begin position="409"/>
        <end position="425"/>
    </location>
</feature>
<keyword evidence="3" id="KW-1185">Reference proteome</keyword>
<sequence length="425" mass="46901">MIMADSVIIISSDSSDESVGSPPSRVILFGDIPTVIPSTSVVAPETSTIAPVISSADPCVSYLLPVTAPPGFVDVQRLLYPSGEWLFLLVDLNAHPTQRATGYVLTEGRELTLQLADLHRALASPRFFRSYSFLPFSSDSSPSSSFFGGLVCAMIRLIQESTTRDVSPLIHVNPRARDTPRRSEATVVGVHAPLSTMLELDVGIALPLQCLCFPVHYSEEEIALVARGDDFSDLHVTLGWPSRQLREGNNNGKRNGNEMDDGNVNGNGNGNNGAVCTQPGDGTPHENLRGNEEEALHRFVMERKYPTRTKVLFRIANNLMALKSLKELCFVRNALRTRERFCETLWNNLPLIYLAHCTWHRSVEVQQGWNIWPECRVENPYYPTQRGQIARIPVGKRRAYALGGGDVNPGSNTVTGSHSLLNDHQ</sequence>
<evidence type="ECO:0000313" key="3">
    <source>
        <dbReference type="Proteomes" id="UP001151760"/>
    </source>
</evidence>
<accession>A0ABQ5C2J5</accession>
<comment type="caution">
    <text evidence="2">The sequence shown here is derived from an EMBL/GenBank/DDBJ whole genome shotgun (WGS) entry which is preliminary data.</text>
</comment>
<name>A0ABQ5C2J5_9ASTR</name>
<evidence type="ECO:0000313" key="2">
    <source>
        <dbReference type="EMBL" id="GJT21251.1"/>
    </source>
</evidence>
<gene>
    <name evidence="2" type="ORF">Tco_0891188</name>
</gene>
<feature type="region of interest" description="Disordered" evidence="1">
    <location>
        <begin position="243"/>
        <end position="288"/>
    </location>
</feature>